<dbReference type="PANTHER" id="PTHR31357">
    <property type="entry name" value="SERPENTINE RECEPTOR CLASS ALPHA-10"/>
    <property type="match status" value="1"/>
</dbReference>
<gene>
    <name evidence="5" type="primary">Cre-sra-35</name>
    <name evidence="5" type="ORF">CRE_17296</name>
</gene>
<dbReference type="AlphaFoldDB" id="E3MRY9"/>
<dbReference type="CTD" id="9798775"/>
<keyword evidence="6" id="KW-1185">Reference proteome</keyword>
<dbReference type="HOGENOM" id="CLU_048025_1_0_1"/>
<protein>
    <submittedName>
        <fullName evidence="5">CRE-SRA-35 protein</fullName>
    </submittedName>
</protein>
<accession>E3MRY9</accession>
<dbReference type="eggNOG" id="ENOG502R9T5">
    <property type="taxonomic scope" value="Eukaryota"/>
</dbReference>
<dbReference type="EMBL" id="DS268471">
    <property type="protein sequence ID" value="EFP08181.1"/>
    <property type="molecule type" value="Genomic_DNA"/>
</dbReference>
<proteinExistence type="predicted"/>
<keyword evidence="2" id="KW-0812">Transmembrane</keyword>
<evidence type="ECO:0000256" key="2">
    <source>
        <dbReference type="ARBA" id="ARBA00022692"/>
    </source>
</evidence>
<dbReference type="OMA" id="RFNIQEV"/>
<dbReference type="Pfam" id="PF02117">
    <property type="entry name" value="7TM_GPCR_Sra"/>
    <property type="match status" value="1"/>
</dbReference>
<sequence length="344" mass="39507">MLESERNASNLSDLILYSRNSFLYRGNALFQIATCVLTVLFSVKAFQLLSRRSVFHKSTRQLLFMSILYANFHAMSYGFLQGWSLYRSIVYSTDIGHIIYTGEECYPVTWTVGAAKMSMIFIQFALTVERIIDRVCSIVSSSKQFKYQGIVLNVVALVAALGMNLYSYSEGPTTTYKLQSCFMQKDIPLVRVMYALIVYLALSFICLIVNGFIIIGLHRNKKKSFNLKVRFNIQEVKNSSFAVCIISAIQSVAMFIYVVSNYGLFYFRNEISIQYFHNIVLCVYAIPYAGLCLPVSIILCVRWISEHRKIKIVEMTKTNRNETMDNRILQLRNSWDAVTPPPKY</sequence>
<evidence type="ECO:0000313" key="6">
    <source>
        <dbReference type="Proteomes" id="UP000008281"/>
    </source>
</evidence>
<comment type="subcellular location">
    <subcellularLocation>
        <location evidence="1">Membrane</location>
        <topology evidence="1">Multi-pass membrane protein</topology>
    </subcellularLocation>
</comment>
<dbReference type="InterPro" id="IPR000344">
    <property type="entry name" value="7TM_GPCR_serpentine_rcpt_Sra"/>
</dbReference>
<dbReference type="RefSeq" id="XP_003101097.2">
    <property type="nucleotide sequence ID" value="XM_003101049.2"/>
</dbReference>
<name>E3MRY9_CAERE</name>
<evidence type="ECO:0000256" key="1">
    <source>
        <dbReference type="ARBA" id="ARBA00004141"/>
    </source>
</evidence>
<evidence type="ECO:0000256" key="4">
    <source>
        <dbReference type="ARBA" id="ARBA00023136"/>
    </source>
</evidence>
<dbReference type="Proteomes" id="UP000008281">
    <property type="component" value="Unassembled WGS sequence"/>
</dbReference>
<keyword evidence="3" id="KW-1133">Transmembrane helix</keyword>
<dbReference type="InterPro" id="IPR051080">
    <property type="entry name" value="Nematode_rcpt-like_serp_alpha"/>
</dbReference>
<dbReference type="GeneID" id="9798775"/>
<evidence type="ECO:0000313" key="5">
    <source>
        <dbReference type="EMBL" id="EFP08181.1"/>
    </source>
</evidence>
<dbReference type="OrthoDB" id="5864786at2759"/>
<dbReference type="PANTHER" id="PTHR31357:SF7">
    <property type="entry name" value="G_PROTEIN_RECEP_F1_2 DOMAIN-CONTAINING PROTEIN-RELATED"/>
    <property type="match status" value="1"/>
</dbReference>
<dbReference type="GO" id="GO:0004984">
    <property type="term" value="F:olfactory receptor activity"/>
    <property type="evidence" value="ECO:0007669"/>
    <property type="project" value="TreeGrafter"/>
</dbReference>
<dbReference type="PRINTS" id="PR00697">
    <property type="entry name" value="TMPROTEINSRA"/>
</dbReference>
<evidence type="ECO:0000256" key="3">
    <source>
        <dbReference type="ARBA" id="ARBA00022989"/>
    </source>
</evidence>
<dbReference type="GO" id="GO:0004930">
    <property type="term" value="F:G protein-coupled receptor activity"/>
    <property type="evidence" value="ECO:0007669"/>
    <property type="project" value="InterPro"/>
</dbReference>
<dbReference type="GO" id="GO:0016020">
    <property type="term" value="C:membrane"/>
    <property type="evidence" value="ECO:0007669"/>
    <property type="project" value="UniProtKB-SubCell"/>
</dbReference>
<dbReference type="KEGG" id="crq:GCK72_004477"/>
<reference evidence="5" key="1">
    <citation type="submission" date="2007-07" db="EMBL/GenBank/DDBJ databases">
        <title>PCAP assembly of the Caenorhabditis remanei genome.</title>
        <authorList>
            <consortium name="The Caenorhabditis remanei Sequencing Consortium"/>
            <person name="Wilson R.K."/>
        </authorList>
    </citation>
    <scope>NUCLEOTIDE SEQUENCE [LARGE SCALE GENOMIC DNA]</scope>
    <source>
        <strain evidence="5">PB4641</strain>
    </source>
</reference>
<organism evidence="6">
    <name type="scientific">Caenorhabditis remanei</name>
    <name type="common">Caenorhabditis vulgaris</name>
    <dbReference type="NCBI Taxonomy" id="31234"/>
    <lineage>
        <taxon>Eukaryota</taxon>
        <taxon>Metazoa</taxon>
        <taxon>Ecdysozoa</taxon>
        <taxon>Nematoda</taxon>
        <taxon>Chromadorea</taxon>
        <taxon>Rhabditida</taxon>
        <taxon>Rhabditina</taxon>
        <taxon>Rhabditomorpha</taxon>
        <taxon>Rhabditoidea</taxon>
        <taxon>Rhabditidae</taxon>
        <taxon>Peloderinae</taxon>
        <taxon>Caenorhabditis</taxon>
    </lineage>
</organism>
<keyword evidence="4" id="KW-0472">Membrane</keyword>